<name>A0A372FR91_9ACTN</name>
<comment type="caution">
    <text evidence="2">The sequence shown here is derived from an EMBL/GenBank/DDBJ whole genome shotgun (WGS) entry which is preliminary data.</text>
</comment>
<dbReference type="EMBL" id="QVFU01000089">
    <property type="protein sequence ID" value="RFS41002.1"/>
    <property type="molecule type" value="Genomic_DNA"/>
</dbReference>
<accession>A0A372FR91</accession>
<keyword evidence="3" id="KW-1185">Reference proteome</keyword>
<protein>
    <submittedName>
        <fullName evidence="2">Uncharacterized protein</fullName>
    </submittedName>
</protein>
<proteinExistence type="predicted"/>
<reference evidence="2 3" key="1">
    <citation type="submission" date="2018-08" db="EMBL/GenBank/DDBJ databases">
        <title>Verrucosispora craniellae sp. nov., isolated from a marine sponge in the South China Sea.</title>
        <authorList>
            <person name="Li L."/>
            <person name="Lin H.W."/>
        </authorList>
    </citation>
    <scope>NUCLEOTIDE SEQUENCE [LARGE SCALE GENOMIC DNA]</scope>
    <source>
        <strain evidence="2 3">LHW63014</strain>
    </source>
</reference>
<feature type="compositionally biased region" description="Polar residues" evidence="1">
    <location>
        <begin position="1"/>
        <end position="10"/>
    </location>
</feature>
<sequence>MKLPPSTRQSRTPERSAGVQSSTLLLLAAQGEIPGFDAAIFADTSALSSPAWTWSQRGHVADRATKHCKPET</sequence>
<evidence type="ECO:0000256" key="1">
    <source>
        <dbReference type="SAM" id="MobiDB-lite"/>
    </source>
</evidence>
<gene>
    <name evidence="2" type="ORF">D0Q02_29875</name>
</gene>
<dbReference type="AlphaFoldDB" id="A0A372FR91"/>
<feature type="region of interest" description="Disordered" evidence="1">
    <location>
        <begin position="1"/>
        <end position="21"/>
    </location>
</feature>
<organism evidence="2 3">
    <name type="scientific">Micromonospora craniellae</name>
    <dbReference type="NCBI Taxonomy" id="2294034"/>
    <lineage>
        <taxon>Bacteria</taxon>
        <taxon>Bacillati</taxon>
        <taxon>Actinomycetota</taxon>
        <taxon>Actinomycetes</taxon>
        <taxon>Micromonosporales</taxon>
        <taxon>Micromonosporaceae</taxon>
        <taxon>Micromonospora</taxon>
    </lineage>
</organism>
<evidence type="ECO:0000313" key="3">
    <source>
        <dbReference type="Proteomes" id="UP000262621"/>
    </source>
</evidence>
<dbReference type="Proteomes" id="UP000262621">
    <property type="component" value="Unassembled WGS sequence"/>
</dbReference>
<evidence type="ECO:0000313" key="2">
    <source>
        <dbReference type="EMBL" id="RFS41002.1"/>
    </source>
</evidence>